<keyword evidence="1" id="KW-0479">Metal-binding</keyword>
<dbReference type="GO" id="GO:0005739">
    <property type="term" value="C:mitochondrion"/>
    <property type="evidence" value="ECO:0007669"/>
    <property type="project" value="TreeGrafter"/>
</dbReference>
<feature type="domain" description="DNL-type" evidence="5">
    <location>
        <begin position="64"/>
        <end position="147"/>
    </location>
</feature>
<dbReference type="Proteomes" id="UP001160148">
    <property type="component" value="Unassembled WGS sequence"/>
</dbReference>
<protein>
    <recommendedName>
        <fullName evidence="5">DNL-type domain-containing protein</fullName>
    </recommendedName>
</protein>
<sequence>MIRSNFCRLTSLITNKCVLNPIKTSALHSPLKFAIRKTTTAVQIRCYASLPSVQNNCEKQSENEPTGKMQIHFTCTVCNTRNSRKFSKLSYEKGIVIVECDGCSNNHLIADNLGWFPDTGCKNIEEILSSKGEKVKRINGCWELRSK</sequence>
<dbReference type="GO" id="GO:0030150">
    <property type="term" value="P:protein import into mitochondrial matrix"/>
    <property type="evidence" value="ECO:0007669"/>
    <property type="project" value="TreeGrafter"/>
</dbReference>
<proteinExistence type="predicted"/>
<evidence type="ECO:0000259" key="5">
    <source>
        <dbReference type="PROSITE" id="PS51501"/>
    </source>
</evidence>
<dbReference type="PANTHER" id="PTHR20922">
    <property type="entry name" value="DNL-TYPE ZINC FINGER PROTEIN"/>
    <property type="match status" value="1"/>
</dbReference>
<dbReference type="GO" id="GO:0008270">
    <property type="term" value="F:zinc ion binding"/>
    <property type="evidence" value="ECO:0007669"/>
    <property type="project" value="UniProtKB-KW"/>
</dbReference>
<reference evidence="6 7" key="1">
    <citation type="submission" date="2023-01" db="EMBL/GenBank/DDBJ databases">
        <authorList>
            <person name="Whitehead M."/>
        </authorList>
    </citation>
    <scope>NUCLEOTIDE SEQUENCE [LARGE SCALE GENOMIC DNA]</scope>
</reference>
<name>A0AAV0VQD7_9HEMI</name>
<gene>
    <name evidence="6" type="ORF">MEUPH1_LOCUS1105</name>
</gene>
<dbReference type="Pfam" id="PF05180">
    <property type="entry name" value="zf-DNL"/>
    <property type="match status" value="1"/>
</dbReference>
<dbReference type="GO" id="GO:0051087">
    <property type="term" value="F:protein-folding chaperone binding"/>
    <property type="evidence" value="ECO:0007669"/>
    <property type="project" value="TreeGrafter"/>
</dbReference>
<evidence type="ECO:0000256" key="3">
    <source>
        <dbReference type="ARBA" id="ARBA00022833"/>
    </source>
</evidence>
<dbReference type="PROSITE" id="PS51501">
    <property type="entry name" value="ZF_DNL"/>
    <property type="match status" value="1"/>
</dbReference>
<evidence type="ECO:0000313" key="7">
    <source>
        <dbReference type="Proteomes" id="UP001160148"/>
    </source>
</evidence>
<organism evidence="6 7">
    <name type="scientific">Macrosiphum euphorbiae</name>
    <name type="common">potato aphid</name>
    <dbReference type="NCBI Taxonomy" id="13131"/>
    <lineage>
        <taxon>Eukaryota</taxon>
        <taxon>Metazoa</taxon>
        <taxon>Ecdysozoa</taxon>
        <taxon>Arthropoda</taxon>
        <taxon>Hexapoda</taxon>
        <taxon>Insecta</taxon>
        <taxon>Pterygota</taxon>
        <taxon>Neoptera</taxon>
        <taxon>Paraneoptera</taxon>
        <taxon>Hemiptera</taxon>
        <taxon>Sternorrhyncha</taxon>
        <taxon>Aphidomorpha</taxon>
        <taxon>Aphidoidea</taxon>
        <taxon>Aphididae</taxon>
        <taxon>Macrosiphini</taxon>
        <taxon>Macrosiphum</taxon>
    </lineage>
</organism>
<keyword evidence="2 4" id="KW-0863">Zinc-finger</keyword>
<evidence type="ECO:0000256" key="2">
    <source>
        <dbReference type="ARBA" id="ARBA00022771"/>
    </source>
</evidence>
<dbReference type="AlphaFoldDB" id="A0AAV0VQD7"/>
<dbReference type="GO" id="GO:0006457">
    <property type="term" value="P:protein folding"/>
    <property type="evidence" value="ECO:0007669"/>
    <property type="project" value="TreeGrafter"/>
</dbReference>
<evidence type="ECO:0000313" key="6">
    <source>
        <dbReference type="EMBL" id="CAI6343906.1"/>
    </source>
</evidence>
<dbReference type="InterPro" id="IPR007853">
    <property type="entry name" value="Znf_DNL-typ"/>
</dbReference>
<dbReference type="InterPro" id="IPR024158">
    <property type="entry name" value="Mt_import_TIM15"/>
</dbReference>
<evidence type="ECO:0000256" key="1">
    <source>
        <dbReference type="ARBA" id="ARBA00022723"/>
    </source>
</evidence>
<keyword evidence="3" id="KW-0862">Zinc</keyword>
<dbReference type="PANTHER" id="PTHR20922:SF13">
    <property type="entry name" value="DNL-TYPE ZINC FINGER PROTEIN"/>
    <property type="match status" value="1"/>
</dbReference>
<dbReference type="GO" id="GO:0050821">
    <property type="term" value="P:protein stabilization"/>
    <property type="evidence" value="ECO:0007669"/>
    <property type="project" value="TreeGrafter"/>
</dbReference>
<keyword evidence="7" id="KW-1185">Reference proteome</keyword>
<dbReference type="EMBL" id="CARXXK010000001">
    <property type="protein sequence ID" value="CAI6343906.1"/>
    <property type="molecule type" value="Genomic_DNA"/>
</dbReference>
<comment type="caution">
    <text evidence="6">The sequence shown here is derived from an EMBL/GenBank/DDBJ whole genome shotgun (WGS) entry which is preliminary data.</text>
</comment>
<accession>A0AAV0VQD7</accession>
<evidence type="ECO:0000256" key="4">
    <source>
        <dbReference type="PROSITE-ProRule" id="PRU00834"/>
    </source>
</evidence>